<evidence type="ECO:0000313" key="1">
    <source>
        <dbReference type="EMBL" id="CAE6394364.1"/>
    </source>
</evidence>
<dbReference type="EMBL" id="CAJMWR010000675">
    <property type="protein sequence ID" value="CAE6394364.1"/>
    <property type="molecule type" value="Genomic_DNA"/>
</dbReference>
<reference evidence="1" key="3">
    <citation type="submission" date="2021-01" db="EMBL/GenBank/DDBJ databases">
        <authorList>
            <person name="Kaushik A."/>
        </authorList>
    </citation>
    <scope>NUCLEOTIDE SEQUENCE</scope>
    <source>
        <strain evidence="1">AG1-1A</strain>
    </source>
</reference>
<sequence>MSHLPEHLFGIIPEALRNPRVVDPEPLSIREWNPATESITQWIKGVHTTTDGMTSLQLSIYLGHTAEATSKHEKRVTSIRQAFQDPLDPDAFFVHKGYQGAFAEILKYIGRLLPEEQEHEFIATIVRSLNKRLDMAFEEAEARVMNSFYQKVKIKRTLLGMNN</sequence>
<proteinExistence type="predicted"/>
<dbReference type="EMBL" id="JACYCC010000041">
    <property type="protein sequence ID" value="KAF8676902.1"/>
    <property type="molecule type" value="Genomic_DNA"/>
</dbReference>
<dbReference type="Proteomes" id="UP000650582">
    <property type="component" value="Unassembled WGS sequence"/>
</dbReference>
<reference evidence="3" key="1">
    <citation type="submission" date="2020-05" db="EMBL/GenBank/DDBJ databases">
        <title>Evolutionary and genomic comparisons of hybrid uninucleate and nonhybrid Rhizoctonia fungi.</title>
        <authorList>
            <person name="Li C."/>
            <person name="Chen X."/>
        </authorList>
    </citation>
    <scope>NUCLEOTIDE SEQUENCE</scope>
    <source>
        <strain evidence="3">AG-1 IA</strain>
    </source>
</reference>
<dbReference type="EMBL" id="CP059660">
    <property type="protein sequence ID" value="QRW18448.1"/>
    <property type="molecule type" value="Genomic_DNA"/>
</dbReference>
<gene>
    <name evidence="1" type="ORF">RDB_LOCUS32462</name>
    <name evidence="3" type="ORF">RhiXN_03372</name>
    <name evidence="2" type="ORF">RHS04_06325</name>
</gene>
<dbReference type="AlphaFoldDB" id="A0A8H2WMU7"/>
<accession>A0A8H2WMU7</accession>
<reference evidence="2" key="2">
    <citation type="submission" date="2020-09" db="EMBL/GenBank/DDBJ databases">
        <title>Comparative genome analyses of four rice-infecting Rhizoctonia solani isolates reveal extensive enrichment of homogalacturonan modification genes.</title>
        <authorList>
            <person name="Lee D.-Y."/>
            <person name="Jeon J."/>
            <person name="Kim K.-T."/>
            <person name="Cheong K."/>
            <person name="Song H."/>
            <person name="Choi G."/>
            <person name="Ko J."/>
            <person name="Opiyo S.O."/>
            <person name="Zuo S."/>
            <person name="Madhav S."/>
            <person name="Lee Y.-H."/>
            <person name="Wang G.-L."/>
        </authorList>
    </citation>
    <scope>NUCLEOTIDE SEQUENCE</scope>
    <source>
        <strain evidence="2">AG1-IA YN-7</strain>
    </source>
</reference>
<dbReference type="Proteomes" id="UP000663840">
    <property type="component" value="Unassembled WGS sequence"/>
</dbReference>
<protein>
    <submittedName>
        <fullName evidence="1">Uncharacterized protein</fullName>
    </submittedName>
</protein>
<dbReference type="Proteomes" id="UP000650533">
    <property type="component" value="Chromosome 3"/>
</dbReference>
<organism evidence="1 4">
    <name type="scientific">Rhizoctonia solani</name>
    <dbReference type="NCBI Taxonomy" id="456999"/>
    <lineage>
        <taxon>Eukaryota</taxon>
        <taxon>Fungi</taxon>
        <taxon>Dikarya</taxon>
        <taxon>Basidiomycota</taxon>
        <taxon>Agaricomycotina</taxon>
        <taxon>Agaricomycetes</taxon>
        <taxon>Cantharellales</taxon>
        <taxon>Ceratobasidiaceae</taxon>
        <taxon>Rhizoctonia</taxon>
    </lineage>
</organism>
<name>A0A8H2WMU7_9AGAM</name>
<evidence type="ECO:0000313" key="3">
    <source>
        <dbReference type="EMBL" id="QRW18448.1"/>
    </source>
</evidence>
<evidence type="ECO:0000313" key="4">
    <source>
        <dbReference type="Proteomes" id="UP000663840"/>
    </source>
</evidence>
<evidence type="ECO:0000313" key="2">
    <source>
        <dbReference type="EMBL" id="KAF8676902.1"/>
    </source>
</evidence>